<dbReference type="Pfam" id="PF00561">
    <property type="entry name" value="Abhydrolase_1"/>
    <property type="match status" value="1"/>
</dbReference>
<dbReference type="Proteomes" id="UP001473302">
    <property type="component" value="Unassembled WGS sequence"/>
</dbReference>
<dbReference type="Gene3D" id="3.40.50.1820">
    <property type="entry name" value="alpha/beta hydrolase"/>
    <property type="match status" value="1"/>
</dbReference>
<organism evidence="4 5">
    <name type="scientific">Mucor flavus</name>
    <dbReference type="NCBI Taxonomy" id="439312"/>
    <lineage>
        <taxon>Eukaryota</taxon>
        <taxon>Fungi</taxon>
        <taxon>Fungi incertae sedis</taxon>
        <taxon>Mucoromycota</taxon>
        <taxon>Mucoromycotina</taxon>
        <taxon>Mucoromycetes</taxon>
        <taxon>Mucorales</taxon>
        <taxon>Mucorineae</taxon>
        <taxon>Mucoraceae</taxon>
        <taxon>Mucor</taxon>
    </lineage>
</organism>
<name>A0ABP9YYQ0_9FUNG</name>
<evidence type="ECO:0000313" key="4">
    <source>
        <dbReference type="EMBL" id="GAA5811988.1"/>
    </source>
</evidence>
<accession>A0ABP9YYQ0</accession>
<evidence type="ECO:0000256" key="1">
    <source>
        <dbReference type="ARBA" id="ARBA00008645"/>
    </source>
</evidence>
<comment type="caution">
    <text evidence="4">The sequence shown here is derived from an EMBL/GenBank/DDBJ whole genome shotgun (WGS) entry which is preliminary data.</text>
</comment>
<feature type="domain" description="AB hydrolase-1" evidence="3">
    <location>
        <begin position="34"/>
        <end position="270"/>
    </location>
</feature>
<comment type="similarity">
    <text evidence="1">Belongs to the AB hydrolase superfamily.</text>
</comment>
<evidence type="ECO:0000259" key="3">
    <source>
        <dbReference type="Pfam" id="PF00561"/>
    </source>
</evidence>
<dbReference type="InterPro" id="IPR029058">
    <property type="entry name" value="AB_hydrolase_fold"/>
</dbReference>
<keyword evidence="5" id="KW-1185">Reference proteome</keyword>
<proteinExistence type="inferred from homology"/>
<dbReference type="PANTHER" id="PTHR46118:SF4">
    <property type="entry name" value="PROTEIN ABHD11"/>
    <property type="match status" value="1"/>
</dbReference>
<sequence>MLSRSKYILQPAKRFYSSVPLSFNKYSVKPSSEPPVLICHGLFGSKQNWSSLAKAMSNRLSRTVYTIDLRNHGDSPHTNIHTYETMSNDLVEFMAEHDIQKPVLLGHSMGGKTVMTTALQHPALVSKLIVIDMPPVAMRLSADFARYVDAMRAIDQANPKRQSEADKILAQYESDIGVRMFLLTNLKRDAATGEFRFRVPYETLGRSLQTIGGFIEKTAPFEQPTLFIAGGSSPYYKPFQNQKKEIDALFPNSDLQVVEGAGHWVHAEKPDIKP</sequence>
<dbReference type="SUPFAM" id="SSF53474">
    <property type="entry name" value="alpha/beta-Hydrolases"/>
    <property type="match status" value="1"/>
</dbReference>
<evidence type="ECO:0000313" key="5">
    <source>
        <dbReference type="Proteomes" id="UP001473302"/>
    </source>
</evidence>
<keyword evidence="2" id="KW-0378">Hydrolase</keyword>
<protein>
    <recommendedName>
        <fullName evidence="3">AB hydrolase-1 domain-containing protein</fullName>
    </recommendedName>
</protein>
<dbReference type="PANTHER" id="PTHR46118">
    <property type="entry name" value="PROTEIN ABHD11"/>
    <property type="match status" value="1"/>
</dbReference>
<gene>
    <name evidence="4" type="ORF">MFLAVUS_005435</name>
</gene>
<dbReference type="InterPro" id="IPR000073">
    <property type="entry name" value="AB_hydrolase_1"/>
</dbReference>
<reference evidence="4 5" key="1">
    <citation type="submission" date="2024-04" db="EMBL/GenBank/DDBJ databases">
        <title>genome sequences of Mucor flavus KT1a and Helicostylum pulchrum KT1b strains isolated from the surface of a dry-aged beef.</title>
        <authorList>
            <person name="Toyotome T."/>
            <person name="Hosono M."/>
            <person name="Torimaru M."/>
            <person name="Fukuda K."/>
            <person name="Mikami N."/>
        </authorList>
    </citation>
    <scope>NUCLEOTIDE SEQUENCE [LARGE SCALE GENOMIC DNA]</scope>
    <source>
        <strain evidence="4 5">KT1a</strain>
    </source>
</reference>
<dbReference type="EMBL" id="BAABUK010000011">
    <property type="protein sequence ID" value="GAA5811988.1"/>
    <property type="molecule type" value="Genomic_DNA"/>
</dbReference>
<evidence type="ECO:0000256" key="2">
    <source>
        <dbReference type="ARBA" id="ARBA00022801"/>
    </source>
</evidence>